<dbReference type="PROSITE" id="PS50013">
    <property type="entry name" value="CHROMO_2"/>
    <property type="match status" value="1"/>
</dbReference>
<dbReference type="KEGG" id="psoj:PHYSODRAFT_469054"/>
<dbReference type="EMBL" id="JH159151">
    <property type="protein sequence ID" value="EGZ26850.1"/>
    <property type="molecule type" value="Genomic_DNA"/>
</dbReference>
<feature type="region of interest" description="Disordered" evidence="1">
    <location>
        <begin position="1"/>
        <end position="23"/>
    </location>
</feature>
<feature type="region of interest" description="Disordered" evidence="1">
    <location>
        <begin position="178"/>
        <end position="228"/>
    </location>
</feature>
<dbReference type="InParanoid" id="G4YEE3"/>
<gene>
    <name evidence="3" type="ORF">PHYSODRAFT_469054</name>
</gene>
<dbReference type="SUPFAM" id="SSF54160">
    <property type="entry name" value="Chromo domain-like"/>
    <property type="match status" value="1"/>
</dbReference>
<feature type="domain" description="Chromo" evidence="2">
    <location>
        <begin position="111"/>
        <end position="160"/>
    </location>
</feature>
<proteinExistence type="predicted"/>
<dbReference type="AlphaFoldDB" id="G4YEE3"/>
<dbReference type="OMA" id="LWPRIDS"/>
<keyword evidence="4" id="KW-1185">Reference proteome</keyword>
<feature type="compositionally biased region" description="Polar residues" evidence="1">
    <location>
        <begin position="178"/>
        <end position="187"/>
    </location>
</feature>
<dbReference type="Proteomes" id="UP000002640">
    <property type="component" value="Unassembled WGS sequence"/>
</dbReference>
<name>G4YEE3_PHYSP</name>
<evidence type="ECO:0000256" key="1">
    <source>
        <dbReference type="SAM" id="MobiDB-lite"/>
    </source>
</evidence>
<dbReference type="InterPro" id="IPR000953">
    <property type="entry name" value="Chromo/chromo_shadow_dom"/>
</dbReference>
<dbReference type="InterPro" id="IPR016197">
    <property type="entry name" value="Chromo-like_dom_sf"/>
</dbReference>
<feature type="compositionally biased region" description="Basic and acidic residues" evidence="1">
    <location>
        <begin position="1"/>
        <end position="13"/>
    </location>
</feature>
<dbReference type="RefSeq" id="XP_009514125.1">
    <property type="nucleotide sequence ID" value="XM_009515830.1"/>
</dbReference>
<accession>G4YEE3</accession>
<sequence>MHHDVSSAKEGHTNRNKKNQRGAQQENFHIGDYVLWPRIDSEVHVNKLAVKWIGPYRVIGAQANSFEIEHLLSGATRRVHASRLKMYADSSLDLRAFGEILEHIANQDVYFTVASFKEHRKHPAHSYEVLVAWEGLEEIEDSWEPMTTMHEDVPVKLQDYVRTADDSKLSQFLLHLQSTRRSGGNQSTKKKKAKKPAAVSKAIKNSTRRAKTGSSAAKQQKPARRLAK</sequence>
<dbReference type="Gene3D" id="2.40.50.40">
    <property type="match status" value="1"/>
</dbReference>
<reference evidence="3 4" key="1">
    <citation type="journal article" date="2006" name="Science">
        <title>Phytophthora genome sequences uncover evolutionary origins and mechanisms of pathogenesis.</title>
        <authorList>
            <person name="Tyler B.M."/>
            <person name="Tripathy S."/>
            <person name="Zhang X."/>
            <person name="Dehal P."/>
            <person name="Jiang R.H."/>
            <person name="Aerts A."/>
            <person name="Arredondo F.D."/>
            <person name="Baxter L."/>
            <person name="Bensasson D."/>
            <person name="Beynon J.L."/>
            <person name="Chapman J."/>
            <person name="Damasceno C.M."/>
            <person name="Dorrance A.E."/>
            <person name="Dou D."/>
            <person name="Dickerman A.W."/>
            <person name="Dubchak I.L."/>
            <person name="Garbelotto M."/>
            <person name="Gijzen M."/>
            <person name="Gordon S.G."/>
            <person name="Govers F."/>
            <person name="Grunwald N.J."/>
            <person name="Huang W."/>
            <person name="Ivors K.L."/>
            <person name="Jones R.W."/>
            <person name="Kamoun S."/>
            <person name="Krampis K."/>
            <person name="Lamour K.H."/>
            <person name="Lee M.K."/>
            <person name="McDonald W.H."/>
            <person name="Medina M."/>
            <person name="Meijer H.J."/>
            <person name="Nordberg E.K."/>
            <person name="Maclean D.J."/>
            <person name="Ospina-Giraldo M.D."/>
            <person name="Morris P.F."/>
            <person name="Phuntumart V."/>
            <person name="Putnam N.H."/>
            <person name="Rash S."/>
            <person name="Rose J.K."/>
            <person name="Sakihama Y."/>
            <person name="Salamov A.A."/>
            <person name="Savidor A."/>
            <person name="Scheuring C.F."/>
            <person name="Smith B.M."/>
            <person name="Sobral B.W."/>
            <person name="Terry A."/>
            <person name="Torto-Alalibo T.A."/>
            <person name="Win J."/>
            <person name="Xu Z."/>
            <person name="Zhang H."/>
            <person name="Grigoriev I.V."/>
            <person name="Rokhsar D.S."/>
            <person name="Boore J.L."/>
        </authorList>
    </citation>
    <scope>NUCLEOTIDE SEQUENCE [LARGE SCALE GENOMIC DNA]</scope>
    <source>
        <strain evidence="3 4">P6497</strain>
    </source>
</reference>
<protein>
    <recommendedName>
        <fullName evidence="2">Chromo domain-containing protein</fullName>
    </recommendedName>
</protein>
<evidence type="ECO:0000313" key="3">
    <source>
        <dbReference type="EMBL" id="EGZ26850.1"/>
    </source>
</evidence>
<organism evidence="3 4">
    <name type="scientific">Phytophthora sojae (strain P6497)</name>
    <name type="common">Soybean stem and root rot agent</name>
    <name type="synonym">Phytophthora megasperma f. sp. glycines</name>
    <dbReference type="NCBI Taxonomy" id="1094619"/>
    <lineage>
        <taxon>Eukaryota</taxon>
        <taxon>Sar</taxon>
        <taxon>Stramenopiles</taxon>
        <taxon>Oomycota</taxon>
        <taxon>Peronosporomycetes</taxon>
        <taxon>Peronosporales</taxon>
        <taxon>Peronosporaceae</taxon>
        <taxon>Phytophthora</taxon>
    </lineage>
</organism>
<dbReference type="GeneID" id="20653763"/>
<evidence type="ECO:0000259" key="2">
    <source>
        <dbReference type="PROSITE" id="PS50013"/>
    </source>
</evidence>
<evidence type="ECO:0000313" key="4">
    <source>
        <dbReference type="Proteomes" id="UP000002640"/>
    </source>
</evidence>